<organism evidence="1 2">
    <name type="scientific">Bugula neritina</name>
    <name type="common">Brown bryozoan</name>
    <name type="synonym">Sertularia neritina</name>
    <dbReference type="NCBI Taxonomy" id="10212"/>
    <lineage>
        <taxon>Eukaryota</taxon>
        <taxon>Metazoa</taxon>
        <taxon>Spiralia</taxon>
        <taxon>Lophotrochozoa</taxon>
        <taxon>Bryozoa</taxon>
        <taxon>Gymnolaemata</taxon>
        <taxon>Cheilostomatida</taxon>
        <taxon>Flustrina</taxon>
        <taxon>Buguloidea</taxon>
        <taxon>Bugulidae</taxon>
        <taxon>Bugula</taxon>
    </lineage>
</organism>
<dbReference type="AlphaFoldDB" id="A0A7J7JB81"/>
<evidence type="ECO:0000313" key="2">
    <source>
        <dbReference type="Proteomes" id="UP000593567"/>
    </source>
</evidence>
<evidence type="ECO:0000313" key="1">
    <source>
        <dbReference type="EMBL" id="KAF6023315.1"/>
    </source>
</evidence>
<protein>
    <submittedName>
        <fullName evidence="1">Uncharacterized protein</fullName>
    </submittedName>
</protein>
<comment type="caution">
    <text evidence="1">The sequence shown here is derived from an EMBL/GenBank/DDBJ whole genome shotgun (WGS) entry which is preliminary data.</text>
</comment>
<dbReference type="EMBL" id="VXIV02002731">
    <property type="protein sequence ID" value="KAF6023315.1"/>
    <property type="molecule type" value="Genomic_DNA"/>
</dbReference>
<sequence length="86" mass="10163">MKFLFIDLVFLYGCSFSLWMQFLFINAEMAVYCLLTNYNRQLDFSIKDLPRNTHRSLKSYGATFTLSLKVITKKLQFCAVGTIFYY</sequence>
<proteinExistence type="predicted"/>
<gene>
    <name evidence="1" type="ORF">EB796_018362</name>
</gene>
<name>A0A7J7JB81_BUGNE</name>
<reference evidence="1" key="1">
    <citation type="submission" date="2020-06" db="EMBL/GenBank/DDBJ databases">
        <title>Draft genome of Bugula neritina, a colonial animal packing powerful symbionts and potential medicines.</title>
        <authorList>
            <person name="Rayko M."/>
        </authorList>
    </citation>
    <scope>NUCLEOTIDE SEQUENCE [LARGE SCALE GENOMIC DNA]</scope>
    <source>
        <strain evidence="1">Kwan_BN1</strain>
    </source>
</reference>
<accession>A0A7J7JB81</accession>
<dbReference type="Proteomes" id="UP000593567">
    <property type="component" value="Unassembled WGS sequence"/>
</dbReference>
<keyword evidence="2" id="KW-1185">Reference proteome</keyword>